<organism evidence="9 10">
    <name type="scientific">Spongiactinospora rosea</name>
    <dbReference type="NCBI Taxonomy" id="2248750"/>
    <lineage>
        <taxon>Bacteria</taxon>
        <taxon>Bacillati</taxon>
        <taxon>Actinomycetota</taxon>
        <taxon>Actinomycetes</taxon>
        <taxon>Streptosporangiales</taxon>
        <taxon>Streptosporangiaceae</taxon>
        <taxon>Spongiactinospora</taxon>
    </lineage>
</organism>
<gene>
    <name evidence="9" type="ORF">DP939_31765</name>
</gene>
<keyword evidence="3" id="KW-0479">Metal-binding</keyword>
<evidence type="ECO:0000259" key="8">
    <source>
        <dbReference type="Pfam" id="PF01435"/>
    </source>
</evidence>
<feature type="transmembrane region" description="Helical" evidence="7">
    <location>
        <begin position="383"/>
        <end position="404"/>
    </location>
</feature>
<dbReference type="AlphaFoldDB" id="A0A366LRN7"/>
<comment type="caution">
    <text evidence="9">The sequence shown here is derived from an EMBL/GenBank/DDBJ whole genome shotgun (WGS) entry which is preliminary data.</text>
</comment>
<name>A0A366LRN7_9ACTN</name>
<dbReference type="EMBL" id="QMEY01000018">
    <property type="protein sequence ID" value="RBQ16193.1"/>
    <property type="molecule type" value="Genomic_DNA"/>
</dbReference>
<feature type="transmembrane region" description="Helical" evidence="7">
    <location>
        <begin position="601"/>
        <end position="620"/>
    </location>
</feature>
<keyword evidence="10" id="KW-1185">Reference proteome</keyword>
<evidence type="ECO:0000256" key="2">
    <source>
        <dbReference type="ARBA" id="ARBA00022670"/>
    </source>
</evidence>
<feature type="transmembrane region" description="Helical" evidence="7">
    <location>
        <begin position="440"/>
        <end position="461"/>
    </location>
</feature>
<feature type="transmembrane region" description="Helical" evidence="7">
    <location>
        <begin position="572"/>
        <end position="594"/>
    </location>
</feature>
<keyword evidence="4" id="KW-0378">Hydrolase</keyword>
<keyword evidence="5" id="KW-0862">Zinc</keyword>
<evidence type="ECO:0000313" key="10">
    <source>
        <dbReference type="Proteomes" id="UP000253303"/>
    </source>
</evidence>
<feature type="transmembrane region" description="Helical" evidence="7">
    <location>
        <begin position="668"/>
        <end position="689"/>
    </location>
</feature>
<comment type="cofactor">
    <cofactor evidence="1">
        <name>Zn(2+)</name>
        <dbReference type="ChEBI" id="CHEBI:29105"/>
    </cofactor>
</comment>
<feature type="transmembrane region" description="Helical" evidence="7">
    <location>
        <begin position="345"/>
        <end position="363"/>
    </location>
</feature>
<dbReference type="Gene3D" id="3.30.2010.10">
    <property type="entry name" value="Metalloproteases ('zincins'), catalytic domain"/>
    <property type="match status" value="1"/>
</dbReference>
<evidence type="ECO:0000256" key="6">
    <source>
        <dbReference type="ARBA" id="ARBA00023049"/>
    </source>
</evidence>
<dbReference type="Pfam" id="PF01435">
    <property type="entry name" value="Peptidase_M48"/>
    <property type="match status" value="1"/>
</dbReference>
<protein>
    <recommendedName>
        <fullName evidence="8">Peptidase M48 domain-containing protein</fullName>
    </recommendedName>
</protein>
<evidence type="ECO:0000256" key="3">
    <source>
        <dbReference type="ARBA" id="ARBA00022723"/>
    </source>
</evidence>
<dbReference type="OrthoDB" id="4889053at2"/>
<feature type="transmembrane region" description="Helical" evidence="7">
    <location>
        <begin position="626"/>
        <end position="648"/>
    </location>
</feature>
<feature type="domain" description="Peptidase M48" evidence="8">
    <location>
        <begin position="125"/>
        <end position="312"/>
    </location>
</feature>
<evidence type="ECO:0000256" key="1">
    <source>
        <dbReference type="ARBA" id="ARBA00001947"/>
    </source>
</evidence>
<keyword evidence="7" id="KW-0812">Transmembrane</keyword>
<dbReference type="GO" id="GO:0046872">
    <property type="term" value="F:metal ion binding"/>
    <property type="evidence" value="ECO:0007669"/>
    <property type="project" value="UniProtKB-KW"/>
</dbReference>
<reference evidence="9 10" key="1">
    <citation type="submission" date="2018-06" db="EMBL/GenBank/DDBJ databases">
        <title>Sphaerisporangium craniellae sp. nov., isolated from a marine sponge in the South China Sea.</title>
        <authorList>
            <person name="Li L."/>
        </authorList>
    </citation>
    <scope>NUCLEOTIDE SEQUENCE [LARGE SCALE GENOMIC DNA]</scope>
    <source>
        <strain evidence="9 10">LHW63015</strain>
    </source>
</reference>
<dbReference type="GO" id="GO:0004222">
    <property type="term" value="F:metalloendopeptidase activity"/>
    <property type="evidence" value="ECO:0007669"/>
    <property type="project" value="InterPro"/>
</dbReference>
<evidence type="ECO:0000256" key="5">
    <source>
        <dbReference type="ARBA" id="ARBA00022833"/>
    </source>
</evidence>
<feature type="transmembrane region" description="Helical" evidence="7">
    <location>
        <begin position="532"/>
        <end position="552"/>
    </location>
</feature>
<dbReference type="GO" id="GO:0006508">
    <property type="term" value="P:proteolysis"/>
    <property type="evidence" value="ECO:0007669"/>
    <property type="project" value="UniProtKB-KW"/>
</dbReference>
<keyword evidence="7" id="KW-0472">Membrane</keyword>
<keyword evidence="6" id="KW-0482">Metalloprotease</keyword>
<feature type="transmembrane region" description="Helical" evidence="7">
    <location>
        <begin position="314"/>
        <end position="339"/>
    </location>
</feature>
<dbReference type="InterPro" id="IPR001915">
    <property type="entry name" value="Peptidase_M48"/>
</dbReference>
<feature type="transmembrane region" description="Helical" evidence="7">
    <location>
        <begin position="82"/>
        <end position="103"/>
    </location>
</feature>
<accession>A0A366LRN7</accession>
<evidence type="ECO:0000256" key="4">
    <source>
        <dbReference type="ARBA" id="ARBA00022801"/>
    </source>
</evidence>
<keyword evidence="2" id="KW-0645">Protease</keyword>
<proteinExistence type="predicted"/>
<keyword evidence="7" id="KW-1133">Transmembrane helix</keyword>
<feature type="transmembrane region" description="Helical" evidence="7">
    <location>
        <begin position="204"/>
        <end position="228"/>
    </location>
</feature>
<feature type="transmembrane region" description="Helical" evidence="7">
    <location>
        <begin position="410"/>
        <end position="428"/>
    </location>
</feature>
<feature type="transmembrane region" description="Helical" evidence="7">
    <location>
        <begin position="12"/>
        <end position="30"/>
    </location>
</feature>
<evidence type="ECO:0000256" key="7">
    <source>
        <dbReference type="SAM" id="Phobius"/>
    </source>
</evidence>
<dbReference type="RefSeq" id="WP_113984514.1">
    <property type="nucleotide sequence ID" value="NZ_QMEY01000018.1"/>
</dbReference>
<sequence>MSARRPAAVGTTFRFALLLSLIVLAAVHWLRRLVRIGREDAVAHDAHCRTIVGADFGVDAPGVWDMYVRCMEGHPRLVEIQWAWTGVAMAGLLVVALIGYFGLPRWRCGRRGLVPLAVTDAAEPGTLEAELARLRDQAGLPARRVRFMLDPYSRGSGALVFGYLRRYVVCLHAGLVATRERDTAGFDAVIRHEFNHITNRDVDLTYSVIAVWRAFLVVVLAPALAFIVVPGLAGDGPKDVVGMAVLVTLVYLVRGDILRTREFHADVVPHDWGTGAGGRLSAAKPRWRIWRFSHIWRSHPSDEERRRAIEDRTLLYRAGPVPYFAGGTATALAAGFSAALPGFTLIAWILGTLLTLMAATLVWRSTVHVAGGSPVAQGWKDGIWLGAGLATGSLVALPGAEGAWPPHHPWVLVAPFAIGAVMCVWIRHVARAAGEPWRAAVFWTAQVAVVAAFGTLLAYFFQYGLAALGSGMPLAAFTEVAAGDAWATVPSWMTFWYPMTIFLETEPLAVVGAALLWVVPAAVCIRTARPRALWAAFGAGLGALPLAALAGLPAWQSAPPSAASAALTQQVHFALLTCAVIAPAVLVAVLFTLIDESAVHGLVAGGVALLSGVAATAGWLPVGAGLGVRTLTCGLFVLCAVVAITAGAVRARRDPVRRAELVTARSAFVLRVTVIAMVGVSGASGARAVRLPDAPIARPNSEVIRNRVEAWLAAGGLNAVRSLGDAARRMEEDVVAVTRLRKVPAKATAGEAAGVYEAFGVALGEVAGRCAELADLATRHERFIPPPDPAAETRWTELIRQSRVEGITCVRELDSGEATMPGLVRAARVPGPLTDRFMARIIAVTGSPISAVPDKPPTRRPQRPITAPADFMVTLCGRFTAAWNGWSDDRPMTPFLRSALRDLARPGSTLKKQATLLKKAIDTHAGVAAGGERGEVLDAVRTIVHLSQLALDGRCRDLTYR</sequence>
<dbReference type="Proteomes" id="UP000253303">
    <property type="component" value="Unassembled WGS sequence"/>
</dbReference>
<evidence type="ECO:0000313" key="9">
    <source>
        <dbReference type="EMBL" id="RBQ16193.1"/>
    </source>
</evidence>
<feature type="transmembrane region" description="Helical" evidence="7">
    <location>
        <begin position="507"/>
        <end position="525"/>
    </location>
</feature>
<feature type="transmembrane region" description="Helical" evidence="7">
    <location>
        <begin position="240"/>
        <end position="257"/>
    </location>
</feature>